<gene>
    <name evidence="3" type="ORF">CR203_15550</name>
</gene>
<comment type="similarity">
    <text evidence="1">Belongs to the short-chain dehydrogenases/reductases (SDR) family.</text>
</comment>
<dbReference type="PRINTS" id="PR00081">
    <property type="entry name" value="GDHRDH"/>
</dbReference>
<evidence type="ECO:0000256" key="1">
    <source>
        <dbReference type="ARBA" id="ARBA00006484"/>
    </source>
</evidence>
<evidence type="ECO:0000313" key="4">
    <source>
        <dbReference type="Proteomes" id="UP000281498"/>
    </source>
</evidence>
<name>A0A3A9K4P5_9BACI</name>
<keyword evidence="4" id="KW-1185">Reference proteome</keyword>
<dbReference type="EMBL" id="PDOE01000007">
    <property type="protein sequence ID" value="RKL66308.1"/>
    <property type="molecule type" value="Genomic_DNA"/>
</dbReference>
<dbReference type="Proteomes" id="UP000281498">
    <property type="component" value="Unassembled WGS sequence"/>
</dbReference>
<proteinExistence type="inferred from homology"/>
<dbReference type="CDD" id="cd05233">
    <property type="entry name" value="SDR_c"/>
    <property type="match status" value="1"/>
</dbReference>
<evidence type="ECO:0000256" key="2">
    <source>
        <dbReference type="ARBA" id="ARBA00023002"/>
    </source>
</evidence>
<evidence type="ECO:0000313" key="3">
    <source>
        <dbReference type="EMBL" id="RKL66308.1"/>
    </source>
</evidence>
<dbReference type="FunFam" id="3.40.50.720:FF:000084">
    <property type="entry name" value="Short-chain dehydrogenase reductase"/>
    <property type="match status" value="1"/>
</dbReference>
<dbReference type="GO" id="GO:0016491">
    <property type="term" value="F:oxidoreductase activity"/>
    <property type="evidence" value="ECO:0007669"/>
    <property type="project" value="UniProtKB-KW"/>
</dbReference>
<dbReference type="InterPro" id="IPR036291">
    <property type="entry name" value="NAD(P)-bd_dom_sf"/>
</dbReference>
<dbReference type="Pfam" id="PF13561">
    <property type="entry name" value="adh_short_C2"/>
    <property type="match status" value="1"/>
</dbReference>
<dbReference type="PANTHER" id="PTHR24321:SF8">
    <property type="entry name" value="ESTRADIOL 17-BETA-DEHYDROGENASE 8-RELATED"/>
    <property type="match status" value="1"/>
</dbReference>
<dbReference type="Gene3D" id="3.40.50.720">
    <property type="entry name" value="NAD(P)-binding Rossmann-like Domain"/>
    <property type="match status" value="1"/>
</dbReference>
<dbReference type="NCBIfam" id="NF004203">
    <property type="entry name" value="PRK05653.2-4"/>
    <property type="match status" value="1"/>
</dbReference>
<dbReference type="SUPFAM" id="SSF51735">
    <property type="entry name" value="NAD(P)-binding Rossmann-fold domains"/>
    <property type="match status" value="1"/>
</dbReference>
<comment type="caution">
    <text evidence="3">The sequence shown here is derived from an EMBL/GenBank/DDBJ whole genome shotgun (WGS) entry which is preliminary data.</text>
</comment>
<dbReference type="RefSeq" id="WP_110939090.1">
    <property type="nucleotide sequence ID" value="NZ_KZ614148.1"/>
</dbReference>
<dbReference type="AlphaFoldDB" id="A0A3A9K4P5"/>
<protein>
    <submittedName>
        <fullName evidence="3">3-oxoacyl-[acyl-carrier-protein] reductase</fullName>
    </submittedName>
</protein>
<accession>A0A3A9K4P5</accession>
<dbReference type="GO" id="GO:0008206">
    <property type="term" value="P:bile acid metabolic process"/>
    <property type="evidence" value="ECO:0007669"/>
    <property type="project" value="UniProtKB-ARBA"/>
</dbReference>
<keyword evidence="2" id="KW-0560">Oxidoreductase</keyword>
<dbReference type="OrthoDB" id="286404at2"/>
<dbReference type="PANTHER" id="PTHR24321">
    <property type="entry name" value="DEHYDROGENASES, SHORT CHAIN"/>
    <property type="match status" value="1"/>
</dbReference>
<reference evidence="3 4" key="1">
    <citation type="submission" date="2017-10" db="EMBL/GenBank/DDBJ databases">
        <title>Bacillus sp. nov., a halophilic bacterium isolated from a Keqin Lake.</title>
        <authorList>
            <person name="Wang H."/>
        </authorList>
    </citation>
    <scope>NUCLEOTIDE SEQUENCE [LARGE SCALE GENOMIC DNA]</scope>
    <source>
        <strain evidence="3 4">KCTC 13187</strain>
    </source>
</reference>
<dbReference type="PRINTS" id="PR00080">
    <property type="entry name" value="SDRFAMILY"/>
</dbReference>
<dbReference type="InterPro" id="IPR002347">
    <property type="entry name" value="SDR_fam"/>
</dbReference>
<sequence>MTLNEFTDKVVLITGGASGMGLASAKRFSELGAKVCIMDKNKTRLNEVNIHLSASEDQIMTLECDISEPSQIEKGMKEINNSWGRLDIVFANAGIGGVMAPIETMDIKDWKKTIDIDLTGTFATVKYAIPLLKKQGGSIVITSSISGNRVYSQAGFSCYSTAKAAQATFMKMAALELGQYGIRVNAVCPGGVATNMSENMSKSPEVQNISMQPHFPRGNQPLMKGSADPSQIADAVEFLTSQKASHITGTELYIDGGESLLQG</sequence>
<organism evidence="3 4">
    <name type="scientific">Salipaludibacillus neizhouensis</name>
    <dbReference type="NCBI Taxonomy" id="885475"/>
    <lineage>
        <taxon>Bacteria</taxon>
        <taxon>Bacillati</taxon>
        <taxon>Bacillota</taxon>
        <taxon>Bacilli</taxon>
        <taxon>Bacillales</taxon>
        <taxon>Bacillaceae</taxon>
    </lineage>
</organism>